<evidence type="ECO:0000259" key="1">
    <source>
        <dbReference type="PROSITE" id="PS50075"/>
    </source>
</evidence>
<protein>
    <submittedName>
        <fullName evidence="2">Acyl carrier protein</fullName>
    </submittedName>
</protein>
<dbReference type="RefSeq" id="WP_154761509.1">
    <property type="nucleotide sequence ID" value="NZ_WMBA01000106.1"/>
</dbReference>
<evidence type="ECO:0000313" key="3">
    <source>
        <dbReference type="Proteomes" id="UP000440096"/>
    </source>
</evidence>
<dbReference type="Proteomes" id="UP000440096">
    <property type="component" value="Unassembled WGS sequence"/>
</dbReference>
<dbReference type="SUPFAM" id="SSF47336">
    <property type="entry name" value="ACP-like"/>
    <property type="match status" value="1"/>
</dbReference>
<sequence>MSEPSIEDIRKIVSDTFLLDPALVEPDTPLEELGIDSKGRIRLLATLEVFYEVTIDLDERDRLTDVAAVAAVLREAIRNKPGETAAS</sequence>
<dbReference type="InterPro" id="IPR036736">
    <property type="entry name" value="ACP-like_sf"/>
</dbReference>
<feature type="domain" description="Carrier" evidence="1">
    <location>
        <begin position="1"/>
        <end position="77"/>
    </location>
</feature>
<proteinExistence type="predicted"/>
<keyword evidence="3" id="KW-1185">Reference proteome</keyword>
<reference evidence="2 3" key="1">
    <citation type="submission" date="2019-11" db="EMBL/GenBank/DDBJ databases">
        <title>Draft genome of Amycolatopsis RM579.</title>
        <authorList>
            <person name="Duangmal K."/>
            <person name="Mingma R."/>
        </authorList>
    </citation>
    <scope>NUCLEOTIDE SEQUENCE [LARGE SCALE GENOMIC DNA]</scope>
    <source>
        <strain evidence="2 3">RM579</strain>
    </source>
</reference>
<dbReference type="PROSITE" id="PS50075">
    <property type="entry name" value="CARRIER"/>
    <property type="match status" value="1"/>
</dbReference>
<dbReference type="InterPro" id="IPR009081">
    <property type="entry name" value="PP-bd_ACP"/>
</dbReference>
<dbReference type="AlphaFoldDB" id="A0A6N7ZCQ0"/>
<dbReference type="EMBL" id="WMBA01000106">
    <property type="protein sequence ID" value="MTD59475.1"/>
    <property type="molecule type" value="Genomic_DNA"/>
</dbReference>
<dbReference type="OrthoDB" id="3628001at2"/>
<comment type="caution">
    <text evidence="2">The sequence shown here is derived from an EMBL/GenBank/DDBJ whole genome shotgun (WGS) entry which is preliminary data.</text>
</comment>
<gene>
    <name evidence="2" type="ORF">GKO32_36650</name>
</gene>
<name>A0A6N7ZCQ0_9PSEU</name>
<dbReference type="Pfam" id="PF00550">
    <property type="entry name" value="PP-binding"/>
    <property type="match status" value="1"/>
</dbReference>
<organism evidence="2 3">
    <name type="scientific">Amycolatopsis pithecellobii</name>
    <dbReference type="NCBI Taxonomy" id="664692"/>
    <lineage>
        <taxon>Bacteria</taxon>
        <taxon>Bacillati</taxon>
        <taxon>Actinomycetota</taxon>
        <taxon>Actinomycetes</taxon>
        <taxon>Pseudonocardiales</taxon>
        <taxon>Pseudonocardiaceae</taxon>
        <taxon>Amycolatopsis</taxon>
    </lineage>
</organism>
<accession>A0A6N7ZCQ0</accession>
<dbReference type="Gene3D" id="1.10.1200.10">
    <property type="entry name" value="ACP-like"/>
    <property type="match status" value="1"/>
</dbReference>
<evidence type="ECO:0000313" key="2">
    <source>
        <dbReference type="EMBL" id="MTD59475.1"/>
    </source>
</evidence>